<dbReference type="GO" id="GO:0003723">
    <property type="term" value="F:RNA binding"/>
    <property type="evidence" value="ECO:0007669"/>
    <property type="project" value="InterPro"/>
</dbReference>
<sequence length="291" mass="30927">MSLGVADDISVAGFLGEEEDDDYKDLYNDIDVGEGLLQSLHKNNGSRFQNDDVKENKPLLSLPIPNAAGVSILGISGGVEDVDGGGGSRVVESRVLGRDYGIQNQGFRGNEVSAKGGIRVELGNQSRNLSEIEDQDGNDGQCGVGGGGGGGGNVNMVGGNGVGNSVGVVSSINTRGVSNSDGSTTGSGGTILFVGDLHWRTTYVELETELSMYEPMKKMKFFNEKLRRKSKGYCQVEFFYPSVATACKEGMDEHPEEFGKRKVEEDDDDSSELHDSVAHSGEGGTRERSKV</sequence>
<dbReference type="InterPro" id="IPR035979">
    <property type="entry name" value="RBD_domain_sf"/>
</dbReference>
<dbReference type="Pfam" id="PF00076">
    <property type="entry name" value="RRM_1"/>
    <property type="match status" value="1"/>
</dbReference>
<dbReference type="Gene3D" id="3.30.70.330">
    <property type="match status" value="1"/>
</dbReference>
<feature type="compositionally biased region" description="Basic and acidic residues" evidence="2">
    <location>
        <begin position="251"/>
        <end position="264"/>
    </location>
</feature>
<evidence type="ECO:0000259" key="3">
    <source>
        <dbReference type="SMART" id="SM00360"/>
    </source>
</evidence>
<gene>
    <name evidence="4" type="ORF">glysoja_037805</name>
</gene>
<dbReference type="GO" id="GO:0006397">
    <property type="term" value="P:mRNA processing"/>
    <property type="evidence" value="ECO:0007669"/>
    <property type="project" value="UniProtKB-KW"/>
</dbReference>
<dbReference type="AlphaFoldDB" id="A0A0B2RUK3"/>
<dbReference type="InterPro" id="IPR000504">
    <property type="entry name" value="RRM_dom"/>
</dbReference>
<feature type="region of interest" description="Disordered" evidence="2">
    <location>
        <begin position="251"/>
        <end position="291"/>
    </location>
</feature>
<dbReference type="Proteomes" id="UP000053555">
    <property type="component" value="Unassembled WGS sequence"/>
</dbReference>
<organism evidence="4">
    <name type="scientific">Glycine soja</name>
    <name type="common">Wild soybean</name>
    <dbReference type="NCBI Taxonomy" id="3848"/>
    <lineage>
        <taxon>Eukaryota</taxon>
        <taxon>Viridiplantae</taxon>
        <taxon>Streptophyta</taxon>
        <taxon>Embryophyta</taxon>
        <taxon>Tracheophyta</taxon>
        <taxon>Spermatophyta</taxon>
        <taxon>Magnoliopsida</taxon>
        <taxon>eudicotyledons</taxon>
        <taxon>Gunneridae</taxon>
        <taxon>Pentapetalae</taxon>
        <taxon>rosids</taxon>
        <taxon>fabids</taxon>
        <taxon>Fabales</taxon>
        <taxon>Fabaceae</taxon>
        <taxon>Papilionoideae</taxon>
        <taxon>50 kb inversion clade</taxon>
        <taxon>NPAAA clade</taxon>
        <taxon>indigoferoid/millettioid clade</taxon>
        <taxon>Phaseoleae</taxon>
        <taxon>Glycine</taxon>
        <taxon>Glycine subgen. Soja</taxon>
    </lineage>
</organism>
<protein>
    <recommendedName>
        <fullName evidence="3">RRM domain-containing protein</fullName>
    </recommendedName>
</protein>
<dbReference type="SMART" id="SM00360">
    <property type="entry name" value="RRM"/>
    <property type="match status" value="1"/>
</dbReference>
<evidence type="ECO:0000256" key="2">
    <source>
        <dbReference type="SAM" id="MobiDB-lite"/>
    </source>
</evidence>
<comment type="similarity">
    <text evidence="1">Belongs to the RRM CPSF6/7 family.</text>
</comment>
<dbReference type="EMBL" id="KN647916">
    <property type="protein sequence ID" value="KHN35919.1"/>
    <property type="molecule type" value="Genomic_DNA"/>
</dbReference>
<evidence type="ECO:0000256" key="1">
    <source>
        <dbReference type="ARBA" id="ARBA00006265"/>
    </source>
</evidence>
<dbReference type="InterPro" id="IPR034772">
    <property type="entry name" value="CPSF6/7"/>
</dbReference>
<accession>A0A0B2RUK3</accession>
<feature type="domain" description="RRM" evidence="3">
    <location>
        <begin position="191"/>
        <end position="266"/>
    </location>
</feature>
<dbReference type="InterPro" id="IPR012677">
    <property type="entry name" value="Nucleotide-bd_a/b_plait_sf"/>
</dbReference>
<reference evidence="4" key="1">
    <citation type="submission" date="2014-07" db="EMBL/GenBank/DDBJ databases">
        <title>Identification of a novel salt tolerance gene in wild soybean by whole-genome sequencing.</title>
        <authorList>
            <person name="Lam H.-M."/>
            <person name="Qi X."/>
            <person name="Li M.-W."/>
            <person name="Liu X."/>
            <person name="Xie M."/>
            <person name="Ni M."/>
            <person name="Xu X."/>
        </authorList>
    </citation>
    <scope>NUCLEOTIDE SEQUENCE [LARGE SCALE GENOMIC DNA]</scope>
    <source>
        <tissue evidence="4">Root</tissue>
    </source>
</reference>
<name>A0A0B2RUK3_GLYSO</name>
<dbReference type="PANTHER" id="PTHR23204">
    <property type="entry name" value="CLEAVAGE AND POLYADENYLATION SPECIFIC FACTOR"/>
    <property type="match status" value="1"/>
</dbReference>
<dbReference type="SUPFAM" id="SSF54928">
    <property type="entry name" value="RNA-binding domain, RBD"/>
    <property type="match status" value="1"/>
</dbReference>
<proteinExistence type="inferred from homology"/>
<evidence type="ECO:0000313" key="4">
    <source>
        <dbReference type="EMBL" id="KHN35919.1"/>
    </source>
</evidence>
<dbReference type="GO" id="GO:0005634">
    <property type="term" value="C:nucleus"/>
    <property type="evidence" value="ECO:0007669"/>
    <property type="project" value="UniProtKB-SubCell"/>
</dbReference>